<evidence type="ECO:0000313" key="1">
    <source>
        <dbReference type="EMBL" id="AAO36762.1"/>
    </source>
</evidence>
<sequence length="102" mass="11423">MSTVTNPVTQVADVDIKKQSIKGVFSPLLVAIDRFNSIVPVRITIAKPNAKILNGVALLILNFCKFIHVSSLTKVIPNCCFSIYLMKLYHCKHKCQLYAIFI</sequence>
<dbReference type="KEGG" id="ctc:CTC_02282"/>
<name>Q891T3_CLOTE</name>
<organism evidence="1 2">
    <name type="scientific">Clostridium tetani (strain Massachusetts / E88)</name>
    <dbReference type="NCBI Taxonomy" id="212717"/>
    <lineage>
        <taxon>Bacteria</taxon>
        <taxon>Bacillati</taxon>
        <taxon>Bacillota</taxon>
        <taxon>Clostridia</taxon>
        <taxon>Eubacteriales</taxon>
        <taxon>Clostridiaceae</taxon>
        <taxon>Clostridium</taxon>
    </lineage>
</organism>
<dbReference type="EMBL" id="AE015927">
    <property type="protein sequence ID" value="AAO36762.1"/>
    <property type="molecule type" value="Genomic_DNA"/>
</dbReference>
<accession>Q891T3</accession>
<reference evidence="1 2" key="1">
    <citation type="journal article" date="2003" name="Proc. Natl. Acad. Sci. U.S.A.">
        <title>The genome sequence of Clostridium tetani, the causative agent of tetanus disease.</title>
        <authorList>
            <person name="Brueggemann H."/>
            <person name="Baumer S."/>
            <person name="Fricke W.F."/>
            <person name="Wiezer A."/>
            <person name="Liesegang H."/>
            <person name="Decker I."/>
            <person name="Herzberg C."/>
            <person name="Martinez-Arias R."/>
            <person name="Merkl R."/>
            <person name="Henne A."/>
            <person name="Gottschalk G."/>
        </authorList>
    </citation>
    <scope>NUCLEOTIDE SEQUENCE [LARGE SCALE GENOMIC DNA]</scope>
    <source>
        <strain evidence="2">Massachusetts / E88</strain>
    </source>
</reference>
<protein>
    <submittedName>
        <fullName evidence="1">Uncharacterized protein</fullName>
    </submittedName>
</protein>
<dbReference type="Proteomes" id="UP000001412">
    <property type="component" value="Chromosome"/>
</dbReference>
<proteinExistence type="predicted"/>
<evidence type="ECO:0000313" key="2">
    <source>
        <dbReference type="Proteomes" id="UP000001412"/>
    </source>
</evidence>
<dbReference type="AlphaFoldDB" id="Q891T3"/>
<gene>
    <name evidence="1" type="ordered locus">CTC_02282</name>
</gene>
<dbReference type="STRING" id="212717.CTC_02282"/>
<keyword evidence="2" id="KW-1185">Reference proteome</keyword>
<dbReference type="HOGENOM" id="CLU_2272564_0_0_9"/>